<dbReference type="GO" id="GO:0030942">
    <property type="term" value="F:endoplasmic reticulum signal peptide binding"/>
    <property type="evidence" value="ECO:0007669"/>
    <property type="project" value="InterPro"/>
</dbReference>
<keyword evidence="9" id="KW-1185">Reference proteome</keyword>
<dbReference type="GO" id="GO:0005786">
    <property type="term" value="C:signal recognition particle, endoplasmic reticulum targeting"/>
    <property type="evidence" value="ECO:0007669"/>
    <property type="project" value="UniProtKB-KW"/>
</dbReference>
<evidence type="ECO:0000256" key="4">
    <source>
        <dbReference type="ARBA" id="ARBA00022884"/>
    </source>
</evidence>
<comment type="subcellular location">
    <subcellularLocation>
        <location evidence="1">Cytoplasm</location>
    </subcellularLocation>
</comment>
<evidence type="ECO:0000256" key="1">
    <source>
        <dbReference type="ARBA" id="ARBA00004496"/>
    </source>
</evidence>
<keyword evidence="5" id="KW-0733">Signal recognition particle</keyword>
<feature type="compositionally biased region" description="Basic and acidic residues" evidence="7">
    <location>
        <begin position="135"/>
        <end position="153"/>
    </location>
</feature>
<evidence type="ECO:0000256" key="2">
    <source>
        <dbReference type="ARBA" id="ARBA00010349"/>
    </source>
</evidence>
<organism evidence="8 9">
    <name type="scientific">Tremella mesenterica</name>
    <name type="common">Jelly fungus</name>
    <dbReference type="NCBI Taxonomy" id="5217"/>
    <lineage>
        <taxon>Eukaryota</taxon>
        <taxon>Fungi</taxon>
        <taxon>Dikarya</taxon>
        <taxon>Basidiomycota</taxon>
        <taxon>Agaricomycotina</taxon>
        <taxon>Tremellomycetes</taxon>
        <taxon>Tremellales</taxon>
        <taxon>Tremellaceae</taxon>
        <taxon>Tremella</taxon>
    </lineage>
</organism>
<evidence type="ECO:0000313" key="8">
    <source>
        <dbReference type="EMBL" id="RXK36616.1"/>
    </source>
</evidence>
<dbReference type="GO" id="GO:0006614">
    <property type="term" value="P:SRP-dependent cotranslational protein targeting to membrane"/>
    <property type="evidence" value="ECO:0007669"/>
    <property type="project" value="InterPro"/>
</dbReference>
<reference evidence="8 9" key="1">
    <citation type="submission" date="2016-06" db="EMBL/GenBank/DDBJ databases">
        <title>Evolution of pathogenesis and genome organization in the Tremellales.</title>
        <authorList>
            <person name="Cuomo C."/>
            <person name="Litvintseva A."/>
            <person name="Heitman J."/>
            <person name="Chen Y."/>
            <person name="Sun S."/>
            <person name="Springer D."/>
            <person name="Dromer F."/>
            <person name="Young S."/>
            <person name="Zeng Q."/>
            <person name="Chapman S."/>
            <person name="Gujja S."/>
            <person name="Saif S."/>
            <person name="Birren B."/>
        </authorList>
    </citation>
    <scope>NUCLEOTIDE SEQUENCE [LARGE SCALE GENOMIC DNA]</scope>
    <source>
        <strain evidence="8 9">ATCC 28783</strain>
    </source>
</reference>
<comment type="caution">
    <text evidence="8">The sequence shown here is derived from an EMBL/GenBank/DDBJ whole genome shotgun (WGS) entry which is preliminary data.</text>
</comment>
<evidence type="ECO:0000313" key="9">
    <source>
        <dbReference type="Proteomes" id="UP000289152"/>
    </source>
</evidence>
<feature type="compositionally biased region" description="Basic residues" evidence="7">
    <location>
        <begin position="85"/>
        <end position="95"/>
    </location>
</feature>
<dbReference type="VEuPathDB" id="FungiDB:TREMEDRAFT_60368"/>
<accession>A0A4Q1BED2</accession>
<keyword evidence="6" id="KW-0687">Ribonucleoprotein</keyword>
<dbReference type="GO" id="GO:0008312">
    <property type="term" value="F:7S RNA binding"/>
    <property type="evidence" value="ECO:0007669"/>
    <property type="project" value="InterPro"/>
</dbReference>
<feature type="compositionally biased region" description="Basic residues" evidence="7">
    <location>
        <begin position="121"/>
        <end position="134"/>
    </location>
</feature>
<evidence type="ECO:0000256" key="6">
    <source>
        <dbReference type="ARBA" id="ARBA00023274"/>
    </source>
</evidence>
<dbReference type="SUPFAM" id="SSF54762">
    <property type="entry name" value="Signal recognition particle alu RNA binding heterodimer, SRP9/14"/>
    <property type="match status" value="1"/>
</dbReference>
<keyword evidence="4" id="KW-0694">RNA-binding</keyword>
<keyword evidence="3" id="KW-0963">Cytoplasm</keyword>
<feature type="region of interest" description="Disordered" evidence="7">
    <location>
        <begin position="81"/>
        <end position="153"/>
    </location>
</feature>
<dbReference type="EMBL" id="SDIL01000092">
    <property type="protein sequence ID" value="RXK36616.1"/>
    <property type="molecule type" value="Genomic_DNA"/>
</dbReference>
<dbReference type="InParanoid" id="A0A4Q1BED2"/>
<evidence type="ECO:0008006" key="10">
    <source>
        <dbReference type="Google" id="ProtNLM"/>
    </source>
</evidence>
<sequence>MPRETLTPQEFRSRLEECFTSSSTETIWLTHKRYIFDSMDQEEGHEVLLRCTHGQTKFSTRIPPSSLLSFLSTYSSLLKSSMAPRMRKRDKKREKARAEATTKKRRETYTDVILTSEGKRGKGRRQRQRKVLAQKKKEAERERLESLPSKDHS</sequence>
<name>A0A4Q1BED2_TREME</name>
<dbReference type="Pfam" id="PF02290">
    <property type="entry name" value="SRP14"/>
    <property type="match status" value="1"/>
</dbReference>
<dbReference type="AlphaFoldDB" id="A0A4Q1BED2"/>
<dbReference type="InterPro" id="IPR003210">
    <property type="entry name" value="Signal_recog_particle_SRP14"/>
</dbReference>
<evidence type="ECO:0000256" key="5">
    <source>
        <dbReference type="ARBA" id="ARBA00023135"/>
    </source>
</evidence>
<comment type="similarity">
    <text evidence="2">Belongs to the SRP14 family.</text>
</comment>
<dbReference type="InterPro" id="IPR009018">
    <property type="entry name" value="Signal_recog_particle_SRP9/14"/>
</dbReference>
<dbReference type="Gene3D" id="3.30.720.10">
    <property type="entry name" value="Signal recognition particle alu RNA binding heterodimer, srp9/1"/>
    <property type="match status" value="1"/>
</dbReference>
<proteinExistence type="inferred from homology"/>
<evidence type="ECO:0000256" key="3">
    <source>
        <dbReference type="ARBA" id="ARBA00022490"/>
    </source>
</evidence>
<dbReference type="STRING" id="5217.A0A4Q1BED2"/>
<gene>
    <name evidence="8" type="ORF">M231_06157</name>
</gene>
<evidence type="ECO:0000256" key="7">
    <source>
        <dbReference type="SAM" id="MobiDB-lite"/>
    </source>
</evidence>
<dbReference type="Proteomes" id="UP000289152">
    <property type="component" value="Unassembled WGS sequence"/>
</dbReference>
<dbReference type="OrthoDB" id="19209at2759"/>
<protein>
    <recommendedName>
        <fullName evidence="10">Signal recognition particle subunit SRP14</fullName>
    </recommendedName>
</protein>